<dbReference type="GO" id="GO:0000731">
    <property type="term" value="P:DNA synthesis involved in DNA repair"/>
    <property type="evidence" value="ECO:0007669"/>
    <property type="project" value="TreeGrafter"/>
</dbReference>
<keyword evidence="4" id="KW-0963">Cytoplasm</keyword>
<feature type="domain" description="RecF/RecN/SMC N-terminal" evidence="9">
    <location>
        <begin position="2"/>
        <end position="330"/>
    </location>
</feature>
<dbReference type="InterPro" id="IPR001238">
    <property type="entry name" value="DNA-binding_RecF"/>
</dbReference>
<accession>A0A644Y800</accession>
<dbReference type="InterPro" id="IPR018078">
    <property type="entry name" value="DNA-binding_RecF_CS"/>
</dbReference>
<dbReference type="AlphaFoldDB" id="A0A644Y800"/>
<evidence type="ECO:0000256" key="1">
    <source>
        <dbReference type="ARBA" id="ARBA00004496"/>
    </source>
</evidence>
<evidence type="ECO:0000256" key="5">
    <source>
        <dbReference type="ARBA" id="ARBA00022705"/>
    </source>
</evidence>
<evidence type="ECO:0000256" key="4">
    <source>
        <dbReference type="ARBA" id="ARBA00022490"/>
    </source>
</evidence>
<comment type="caution">
    <text evidence="10">The sequence shown here is derived from an EMBL/GenBank/DDBJ whole genome shotgun (WGS) entry which is preliminary data.</text>
</comment>
<organism evidence="10">
    <name type="scientific">bioreactor metagenome</name>
    <dbReference type="NCBI Taxonomy" id="1076179"/>
    <lineage>
        <taxon>unclassified sequences</taxon>
        <taxon>metagenomes</taxon>
        <taxon>ecological metagenomes</taxon>
    </lineage>
</organism>
<dbReference type="PANTHER" id="PTHR32182:SF0">
    <property type="entry name" value="DNA REPLICATION AND REPAIR PROTEIN RECF"/>
    <property type="match status" value="1"/>
</dbReference>
<keyword evidence="6" id="KW-0547">Nucleotide-binding</keyword>
<keyword evidence="8" id="KW-0238">DNA-binding</keyword>
<dbReference type="InterPro" id="IPR003395">
    <property type="entry name" value="RecF/RecN/SMC_N"/>
</dbReference>
<evidence type="ECO:0000256" key="8">
    <source>
        <dbReference type="ARBA" id="ARBA00023125"/>
    </source>
</evidence>
<proteinExistence type="inferred from homology"/>
<evidence type="ECO:0000256" key="2">
    <source>
        <dbReference type="ARBA" id="ARBA00008016"/>
    </source>
</evidence>
<dbReference type="Pfam" id="PF02463">
    <property type="entry name" value="SMC_N"/>
    <property type="match status" value="1"/>
</dbReference>
<keyword evidence="7" id="KW-0067">ATP-binding</keyword>
<dbReference type="Gene3D" id="3.40.50.300">
    <property type="entry name" value="P-loop containing nucleotide triphosphate hydrolases"/>
    <property type="match status" value="1"/>
</dbReference>
<sequence length="361" mass="41206">MYIKELSLLNFRNIAEATVSFGKKINILYGDNAQGKTNLLEAIYICSTGRSQKTHIEGQLVKFGYDEAHIRTFVCRELSTDRIDVHIKKDNRKGMAVNGLAVKKMSDFFGNLYAVIFSPEDLRLVKGGPSERRKFIDIELCQLSKVYCHNLQNYHRVLKQRNNLLKNIHKNKNLADTIPVWDEQMLFYGEKIIEKREEFIEKINDVSKNIHSEITGKKESLSIEYKPNVDKKNFGDKLVNSREKDIIFGITSCGPHKDDMSFFINGNDTKFYGSQGQQRTASLSAKLAEISLIESETGTSPILLLDDVLSELDESRQIFLMKNIGELQTFITCTGIEDSISKYIKDSTTFNVKNGEFKNVN</sequence>
<dbReference type="SUPFAM" id="SSF52540">
    <property type="entry name" value="P-loop containing nucleoside triphosphate hydrolases"/>
    <property type="match status" value="1"/>
</dbReference>
<dbReference type="GO" id="GO:0005524">
    <property type="term" value="F:ATP binding"/>
    <property type="evidence" value="ECO:0007669"/>
    <property type="project" value="UniProtKB-KW"/>
</dbReference>
<dbReference type="GO" id="GO:0003697">
    <property type="term" value="F:single-stranded DNA binding"/>
    <property type="evidence" value="ECO:0007669"/>
    <property type="project" value="InterPro"/>
</dbReference>
<evidence type="ECO:0000256" key="6">
    <source>
        <dbReference type="ARBA" id="ARBA00022741"/>
    </source>
</evidence>
<name>A0A644Y800_9ZZZZ</name>
<gene>
    <name evidence="10" type="primary">recF_34</name>
    <name evidence="10" type="ORF">SDC9_71170</name>
</gene>
<dbReference type="NCBIfam" id="TIGR00611">
    <property type="entry name" value="recf"/>
    <property type="match status" value="1"/>
</dbReference>
<dbReference type="GO" id="GO:0005737">
    <property type="term" value="C:cytoplasm"/>
    <property type="evidence" value="ECO:0007669"/>
    <property type="project" value="UniProtKB-SubCell"/>
</dbReference>
<dbReference type="GO" id="GO:0006260">
    <property type="term" value="P:DNA replication"/>
    <property type="evidence" value="ECO:0007669"/>
    <property type="project" value="UniProtKB-KW"/>
</dbReference>
<comment type="similarity">
    <text evidence="2">Belongs to the RecF family.</text>
</comment>
<dbReference type="InterPro" id="IPR027417">
    <property type="entry name" value="P-loop_NTPase"/>
</dbReference>
<evidence type="ECO:0000313" key="10">
    <source>
        <dbReference type="EMBL" id="MPM24686.1"/>
    </source>
</evidence>
<evidence type="ECO:0000256" key="3">
    <source>
        <dbReference type="ARBA" id="ARBA00020170"/>
    </source>
</evidence>
<dbReference type="GO" id="GO:0006302">
    <property type="term" value="P:double-strand break repair"/>
    <property type="evidence" value="ECO:0007669"/>
    <property type="project" value="TreeGrafter"/>
</dbReference>
<dbReference type="CDD" id="cd03242">
    <property type="entry name" value="ABC_RecF"/>
    <property type="match status" value="1"/>
</dbReference>
<keyword evidence="5" id="KW-0235">DNA replication</keyword>
<comment type="subcellular location">
    <subcellularLocation>
        <location evidence="1">Cytoplasm</location>
    </subcellularLocation>
</comment>
<protein>
    <recommendedName>
        <fullName evidence="3">DNA replication and repair protein RecF</fullName>
    </recommendedName>
</protein>
<dbReference type="PROSITE" id="PS00618">
    <property type="entry name" value="RECF_2"/>
    <property type="match status" value="1"/>
</dbReference>
<evidence type="ECO:0000256" key="7">
    <source>
        <dbReference type="ARBA" id="ARBA00022840"/>
    </source>
</evidence>
<dbReference type="InterPro" id="IPR042174">
    <property type="entry name" value="RecF_2"/>
</dbReference>
<dbReference type="EMBL" id="VSSQ01004321">
    <property type="protein sequence ID" value="MPM24686.1"/>
    <property type="molecule type" value="Genomic_DNA"/>
</dbReference>
<reference evidence="10" key="1">
    <citation type="submission" date="2019-08" db="EMBL/GenBank/DDBJ databases">
        <authorList>
            <person name="Kucharzyk K."/>
            <person name="Murdoch R.W."/>
            <person name="Higgins S."/>
            <person name="Loffler F."/>
        </authorList>
    </citation>
    <scope>NUCLEOTIDE SEQUENCE</scope>
</reference>
<dbReference type="Gene3D" id="1.20.1050.90">
    <property type="entry name" value="RecF/RecN/SMC, N-terminal domain"/>
    <property type="match status" value="1"/>
</dbReference>
<dbReference type="PANTHER" id="PTHR32182">
    <property type="entry name" value="DNA REPLICATION AND REPAIR PROTEIN RECF"/>
    <property type="match status" value="1"/>
</dbReference>
<dbReference type="PROSITE" id="PS00617">
    <property type="entry name" value="RECF_1"/>
    <property type="match status" value="1"/>
</dbReference>
<dbReference type="HAMAP" id="MF_00365">
    <property type="entry name" value="RecF"/>
    <property type="match status" value="1"/>
</dbReference>
<evidence type="ECO:0000259" key="9">
    <source>
        <dbReference type="Pfam" id="PF02463"/>
    </source>
</evidence>